<gene>
    <name evidence="2" type="ORF">ACFO3Q_02240</name>
</gene>
<keyword evidence="3" id="KW-1185">Reference proteome</keyword>
<reference evidence="3" key="1">
    <citation type="journal article" date="2019" name="Int. J. Syst. Evol. Microbiol.">
        <title>The Global Catalogue of Microorganisms (GCM) 10K type strain sequencing project: providing services to taxonomists for standard genome sequencing and annotation.</title>
        <authorList>
            <consortium name="The Broad Institute Genomics Platform"/>
            <consortium name="The Broad Institute Genome Sequencing Center for Infectious Disease"/>
            <person name="Wu L."/>
            <person name="Ma J."/>
        </authorList>
    </citation>
    <scope>NUCLEOTIDE SEQUENCE [LARGE SCALE GENOMIC DNA]</scope>
    <source>
        <strain evidence="3">CGMCC 1.13574</strain>
    </source>
</reference>
<evidence type="ECO:0000313" key="3">
    <source>
        <dbReference type="Proteomes" id="UP001595892"/>
    </source>
</evidence>
<dbReference type="RefSeq" id="WP_377002972.1">
    <property type="nucleotide sequence ID" value="NZ_JBHSGG010000002.1"/>
</dbReference>
<organism evidence="2 3">
    <name type="scientific">Coralloluteibacterium thermophilum</name>
    <dbReference type="NCBI Taxonomy" id="2707049"/>
    <lineage>
        <taxon>Bacteria</taxon>
        <taxon>Pseudomonadati</taxon>
        <taxon>Pseudomonadota</taxon>
        <taxon>Gammaproteobacteria</taxon>
        <taxon>Lysobacterales</taxon>
        <taxon>Lysobacteraceae</taxon>
        <taxon>Coralloluteibacterium</taxon>
    </lineage>
</organism>
<comment type="caution">
    <text evidence="2">The sequence shown here is derived from an EMBL/GenBank/DDBJ whole genome shotgun (WGS) entry which is preliminary data.</text>
</comment>
<evidence type="ECO:0000313" key="2">
    <source>
        <dbReference type="EMBL" id="MFC4726999.1"/>
    </source>
</evidence>
<dbReference type="EMBL" id="JBHSGG010000002">
    <property type="protein sequence ID" value="MFC4726999.1"/>
    <property type="molecule type" value="Genomic_DNA"/>
</dbReference>
<accession>A0ABV9NHQ9</accession>
<feature type="region of interest" description="Disordered" evidence="1">
    <location>
        <begin position="1"/>
        <end position="32"/>
    </location>
</feature>
<protein>
    <recommendedName>
        <fullName evidence="4">DUF1217 domain-containing protein</fullName>
    </recommendedName>
</protein>
<evidence type="ECO:0000256" key="1">
    <source>
        <dbReference type="SAM" id="MobiDB-lite"/>
    </source>
</evidence>
<dbReference type="Proteomes" id="UP001595892">
    <property type="component" value="Unassembled WGS sequence"/>
</dbReference>
<evidence type="ECO:0008006" key="4">
    <source>
        <dbReference type="Google" id="ProtNLM"/>
    </source>
</evidence>
<name>A0ABV9NHQ9_9GAMM</name>
<sequence length="565" mass="59755">MSPILDSLNSTNVVPLRQPPMEPGVGAAASERQLRDTASEILGTGERRFLRDDYDARMEAFAEELAGLSPEDGARLVAELTTQDPGALNSWLKLDTLDRLHGEGRVDQAGYQAVADAFASGYARGDIDQQQAETFLQQYTLDGMAPGHRIDAWTQARDFIGAMEPARADAFREAYATSLLERVADGGGQFHTSGVAMQLIADAGDPHMAARVFSQVTEAAGAGIGDPAQAASARAEARATLLEAIGESSIGFENSDGAFEGLRNPLATLIDSVAAQPDTQQWNEVAVEIARYAEASNDDIFFDPYTDKPIASTAEALSGLLSGEQGEAVLDALTTRDSASTRGGDGHAQEYGQNAIDLGNLLRITAFNPDNPAAGDAMQAVKDYAQTYKDFLNGVDRSYPPHLNDADAPQSEAVNRLGILGGAAFDAITQSKIDLDNREAATQQLVGFAVDLAVSAVPGGGAVSRLVGSDLKAVFGNNPAIDRVIDQALQGGDTLGSAAVDQLKQDIAGALSEGQVDLEVLRDQVNGFVVDTMLDGLRDVDGHTYRNQVENTIEAVQTDITQNRG</sequence>
<proteinExistence type="predicted"/>